<reference evidence="2 3" key="1">
    <citation type="submission" date="2019-11" db="EMBL/GenBank/DDBJ databases">
        <authorList>
            <person name="Brisse S."/>
        </authorList>
    </citation>
    <scope>NUCLEOTIDE SEQUENCE [LARGE SCALE GENOMIC DNA]</scope>
    <source>
        <strain evidence="2">FRC0190</strain>
    </source>
</reference>
<evidence type="ECO:0000313" key="3">
    <source>
        <dbReference type="Proteomes" id="UP000423525"/>
    </source>
</evidence>
<proteinExistence type="predicted"/>
<protein>
    <submittedName>
        <fullName evidence="2">Addiction module antidote protein, HigA family</fullName>
    </submittedName>
</protein>
<dbReference type="PANTHER" id="PTHR36924">
    <property type="entry name" value="ANTITOXIN HIGA-1"/>
    <property type="match status" value="1"/>
</dbReference>
<dbReference type="Proteomes" id="UP000423525">
    <property type="component" value="Chromosome"/>
</dbReference>
<dbReference type="SUPFAM" id="SSF47413">
    <property type="entry name" value="lambda repressor-like DNA-binding domains"/>
    <property type="match status" value="1"/>
</dbReference>
<dbReference type="GO" id="GO:0003677">
    <property type="term" value="F:DNA binding"/>
    <property type="evidence" value="ECO:0007669"/>
    <property type="project" value="UniProtKB-KW"/>
</dbReference>
<dbReference type="KEGG" id="crf:FRC0190_01227"/>
<name>A0A6I8MFY7_9CORY</name>
<organism evidence="2 3">
    <name type="scientific">Corynebacterium rouxii</name>
    <dbReference type="NCBI Taxonomy" id="2719119"/>
    <lineage>
        <taxon>Bacteria</taxon>
        <taxon>Bacillati</taxon>
        <taxon>Actinomycetota</taxon>
        <taxon>Actinomycetes</taxon>
        <taxon>Mycobacteriales</taxon>
        <taxon>Corynebacteriaceae</taxon>
        <taxon>Corynebacterium</taxon>
    </lineage>
</organism>
<gene>
    <name evidence="2" type="ORF">FRC0190_01227</name>
</gene>
<dbReference type="NCBIfam" id="TIGR02607">
    <property type="entry name" value="antidote_HigA"/>
    <property type="match status" value="1"/>
</dbReference>
<dbReference type="Gene3D" id="1.10.260.40">
    <property type="entry name" value="lambda repressor-like DNA-binding domains"/>
    <property type="match status" value="1"/>
</dbReference>
<dbReference type="InterPro" id="IPR013430">
    <property type="entry name" value="Toxin_antidote_HigA"/>
</dbReference>
<dbReference type="EMBL" id="LR738855">
    <property type="protein sequence ID" value="VZH85252.1"/>
    <property type="molecule type" value="Genomic_DNA"/>
</dbReference>
<accession>A0A6I8MFY7</accession>
<sequence>MESIVLNSRMSSAHAPFNPVPRHPGKVLENEYLVPQKISHYDLAKQLHVTETSLDHFIAGETDIDDVLAFGLAHVFRESPELWIRRQQDWDTFLEQER</sequence>
<evidence type="ECO:0000256" key="1">
    <source>
        <dbReference type="ARBA" id="ARBA00023125"/>
    </source>
</evidence>
<dbReference type="InterPro" id="IPR010982">
    <property type="entry name" value="Lambda_DNA-bd_dom_sf"/>
</dbReference>
<dbReference type="AlphaFoldDB" id="A0A6I8MFY7"/>
<keyword evidence="1" id="KW-0238">DNA-binding</keyword>
<dbReference type="PANTHER" id="PTHR36924:SF1">
    <property type="entry name" value="ANTITOXIN HIGA-1"/>
    <property type="match status" value="1"/>
</dbReference>
<evidence type="ECO:0000313" key="2">
    <source>
        <dbReference type="EMBL" id="VZH85252.1"/>
    </source>
</evidence>